<feature type="domain" description="AMP-dependent ligase C-terminal" evidence="1">
    <location>
        <begin position="72"/>
        <end position="149"/>
    </location>
</feature>
<dbReference type="Gene3D" id="3.40.50.12780">
    <property type="entry name" value="N-terminal domain of ligase-like"/>
    <property type="match status" value="1"/>
</dbReference>
<evidence type="ECO:0000313" key="2">
    <source>
        <dbReference type="EMBL" id="MDD2180622.1"/>
    </source>
</evidence>
<keyword evidence="3" id="KW-1185">Reference proteome</keyword>
<reference evidence="2" key="1">
    <citation type="submission" date="2022-10" db="EMBL/GenBank/DDBJ databases">
        <title>Description of microaerobic benzene degrading bacteria.</title>
        <authorList>
            <person name="Bedics A."/>
            <person name="Tancsics A."/>
            <person name="Banerjee S."/>
        </authorList>
    </citation>
    <scope>NUCLEOTIDE SEQUENCE</scope>
    <source>
        <strain evidence="2">D2M1</strain>
    </source>
</reference>
<dbReference type="InterPro" id="IPR042099">
    <property type="entry name" value="ANL_N_sf"/>
</dbReference>
<protein>
    <recommendedName>
        <fullName evidence="1">AMP-dependent ligase C-terminal domain-containing protein</fullName>
    </recommendedName>
</protein>
<gene>
    <name evidence="2" type="ORF">OIN59_24575</name>
</gene>
<dbReference type="Gene3D" id="3.30.300.30">
    <property type="match status" value="1"/>
</dbReference>
<dbReference type="EMBL" id="JAPCKI010000027">
    <property type="protein sequence ID" value="MDD2180622.1"/>
    <property type="molecule type" value="Genomic_DNA"/>
</dbReference>
<dbReference type="RefSeq" id="WP_274114726.1">
    <property type="nucleotide sequence ID" value="NZ_JAPCKI010000027.1"/>
</dbReference>
<comment type="caution">
    <text evidence="2">The sequence shown here is derived from an EMBL/GenBank/DDBJ whole genome shotgun (WGS) entry which is preliminary data.</text>
</comment>
<name>A0ABT5S5J2_9BURK</name>
<sequence>MNELPLSECLKKLDHDMVTELTRMASPLIRYRTGDIGYVEKSRCSCGVTLDRLILRGRAGDQVRIGEKTYGPYYLEQFLLEIPEVGNWYQFLPQGDQLLIRLEANHGSEDRDRLARAIASRFEFSTGIKATVEFVDSIPRTGGKTIRVIQPAA</sequence>
<evidence type="ECO:0000313" key="3">
    <source>
        <dbReference type="Proteomes" id="UP001148932"/>
    </source>
</evidence>
<organism evidence="2 3">
    <name type="scientific">Acidovorax benzenivorans</name>
    <dbReference type="NCBI Taxonomy" id="2987520"/>
    <lineage>
        <taxon>Bacteria</taxon>
        <taxon>Pseudomonadati</taxon>
        <taxon>Pseudomonadota</taxon>
        <taxon>Betaproteobacteria</taxon>
        <taxon>Burkholderiales</taxon>
        <taxon>Comamonadaceae</taxon>
        <taxon>Acidovorax</taxon>
    </lineage>
</organism>
<dbReference type="Pfam" id="PF14535">
    <property type="entry name" value="AMP-binding_C_2"/>
    <property type="match status" value="1"/>
</dbReference>
<dbReference type="PANTHER" id="PTHR43845">
    <property type="entry name" value="BLR5969 PROTEIN"/>
    <property type="match status" value="1"/>
</dbReference>
<evidence type="ECO:0000259" key="1">
    <source>
        <dbReference type="Pfam" id="PF14535"/>
    </source>
</evidence>
<dbReference type="PANTHER" id="PTHR43845:SF1">
    <property type="entry name" value="BLR5969 PROTEIN"/>
    <property type="match status" value="1"/>
</dbReference>
<dbReference type="Proteomes" id="UP001148932">
    <property type="component" value="Unassembled WGS sequence"/>
</dbReference>
<dbReference type="InterPro" id="IPR045851">
    <property type="entry name" value="AMP-bd_C_sf"/>
</dbReference>
<proteinExistence type="predicted"/>
<dbReference type="InterPro" id="IPR028154">
    <property type="entry name" value="AMP-dep_Lig_C"/>
</dbReference>
<dbReference type="SUPFAM" id="SSF56801">
    <property type="entry name" value="Acetyl-CoA synthetase-like"/>
    <property type="match status" value="1"/>
</dbReference>
<accession>A0ABT5S5J2</accession>